<organism evidence="1 2">
    <name type="scientific">Eleutherodactylus coqui</name>
    <name type="common">Puerto Rican coqui</name>
    <dbReference type="NCBI Taxonomy" id="57060"/>
    <lineage>
        <taxon>Eukaryota</taxon>
        <taxon>Metazoa</taxon>
        <taxon>Chordata</taxon>
        <taxon>Craniata</taxon>
        <taxon>Vertebrata</taxon>
        <taxon>Euteleostomi</taxon>
        <taxon>Amphibia</taxon>
        <taxon>Batrachia</taxon>
        <taxon>Anura</taxon>
        <taxon>Neobatrachia</taxon>
        <taxon>Hyloidea</taxon>
        <taxon>Eleutherodactylidae</taxon>
        <taxon>Eleutherodactylinae</taxon>
        <taxon>Eleutherodactylus</taxon>
        <taxon>Eleutherodactylus</taxon>
    </lineage>
</organism>
<dbReference type="AlphaFoldDB" id="A0A8J6BEF8"/>
<dbReference type="EMBL" id="WNTK01013857">
    <property type="protein sequence ID" value="KAG9462065.1"/>
    <property type="molecule type" value="Genomic_DNA"/>
</dbReference>
<proteinExistence type="predicted"/>
<sequence>MGHPAGADAQQPAQRCAIGMIIAQCMGISTTRPPAFTVSRPRIEDCLAFTPKDNHSDSHWPRERFVGPCKGALTHDCRIRGHGASLYSVTMETHSYA</sequence>
<name>A0A8J6BEF8_ELECQ</name>
<accession>A0A8J6BEF8</accession>
<protein>
    <submittedName>
        <fullName evidence="1">Uncharacterized protein</fullName>
    </submittedName>
</protein>
<evidence type="ECO:0000313" key="2">
    <source>
        <dbReference type="Proteomes" id="UP000770717"/>
    </source>
</evidence>
<keyword evidence="2" id="KW-1185">Reference proteome</keyword>
<comment type="caution">
    <text evidence="1">The sequence shown here is derived from an EMBL/GenBank/DDBJ whole genome shotgun (WGS) entry which is preliminary data.</text>
</comment>
<gene>
    <name evidence="1" type="ORF">GDO78_014972</name>
</gene>
<dbReference type="Proteomes" id="UP000770717">
    <property type="component" value="Unassembled WGS sequence"/>
</dbReference>
<evidence type="ECO:0000313" key="1">
    <source>
        <dbReference type="EMBL" id="KAG9462065.1"/>
    </source>
</evidence>
<reference evidence="1" key="1">
    <citation type="thesis" date="2020" institute="ProQuest LLC" country="789 East Eisenhower Parkway, Ann Arbor, MI, USA">
        <title>Comparative Genomics and Chromosome Evolution.</title>
        <authorList>
            <person name="Mudd A.B."/>
        </authorList>
    </citation>
    <scope>NUCLEOTIDE SEQUENCE</scope>
    <source>
        <strain evidence="1">HN-11 Male</strain>
        <tissue evidence="1">Kidney and liver</tissue>
    </source>
</reference>